<keyword evidence="1" id="KW-0812">Transmembrane</keyword>
<evidence type="ECO:0000313" key="2">
    <source>
        <dbReference type="EMBL" id="KAH7071759.1"/>
    </source>
</evidence>
<evidence type="ECO:0000256" key="1">
    <source>
        <dbReference type="SAM" id="Phobius"/>
    </source>
</evidence>
<feature type="transmembrane region" description="Helical" evidence="1">
    <location>
        <begin position="265"/>
        <end position="286"/>
    </location>
</feature>
<protein>
    <submittedName>
        <fullName evidence="2">Uncharacterized protein</fullName>
    </submittedName>
</protein>
<keyword evidence="1" id="KW-1133">Transmembrane helix</keyword>
<proteinExistence type="predicted"/>
<comment type="caution">
    <text evidence="2">The sequence shown here is derived from an EMBL/GenBank/DDBJ whole genome shotgun (WGS) entry which is preliminary data.</text>
</comment>
<accession>A0A8K0VSW4</accession>
<keyword evidence="1" id="KW-0472">Membrane</keyword>
<name>A0A8K0VSW4_9PLEO</name>
<sequence>MVYIPDAKIRTRAMSFPFPSHALNRSYASLLSPSPIRLTCNDLTIIRPYLNATTTISHTVLGQPYGQHATQQARNESGVADFAYRSENENARVISLDVDRAYGGDEQNEARFDSTQPTMVNNTRNPSFALPPPNHSLSKWTQLHDIVAAARPGLNIRLEVYTCSPKPRGDPHPDGETKHQVWQDDDADGRTTCNIIEVNTNHQASSLYQGPSWKEHPGQFIVSHTRKGSRITYQGTKAVAGTFLYETQRSIQRLLHAEMMRCLRYTYALCYCGYWIGLLVFVIFGVTLECYFFNWLVRAAVAPFVEYWFPLAGGRGK</sequence>
<dbReference type="EMBL" id="JAGMVJ010000024">
    <property type="protein sequence ID" value="KAH7071759.1"/>
    <property type="molecule type" value="Genomic_DNA"/>
</dbReference>
<dbReference type="OrthoDB" id="10320478at2759"/>
<organism evidence="2 3">
    <name type="scientific">Paraphoma chrysanthemicola</name>
    <dbReference type="NCBI Taxonomy" id="798071"/>
    <lineage>
        <taxon>Eukaryota</taxon>
        <taxon>Fungi</taxon>
        <taxon>Dikarya</taxon>
        <taxon>Ascomycota</taxon>
        <taxon>Pezizomycotina</taxon>
        <taxon>Dothideomycetes</taxon>
        <taxon>Pleosporomycetidae</taxon>
        <taxon>Pleosporales</taxon>
        <taxon>Pleosporineae</taxon>
        <taxon>Phaeosphaeriaceae</taxon>
        <taxon>Paraphoma</taxon>
    </lineage>
</organism>
<gene>
    <name evidence="2" type="ORF">FB567DRAFT_598144</name>
</gene>
<reference evidence="2" key="1">
    <citation type="journal article" date="2021" name="Nat. Commun.">
        <title>Genetic determinants of endophytism in the Arabidopsis root mycobiome.</title>
        <authorList>
            <person name="Mesny F."/>
            <person name="Miyauchi S."/>
            <person name="Thiergart T."/>
            <person name="Pickel B."/>
            <person name="Atanasova L."/>
            <person name="Karlsson M."/>
            <person name="Huettel B."/>
            <person name="Barry K.W."/>
            <person name="Haridas S."/>
            <person name="Chen C."/>
            <person name="Bauer D."/>
            <person name="Andreopoulos W."/>
            <person name="Pangilinan J."/>
            <person name="LaButti K."/>
            <person name="Riley R."/>
            <person name="Lipzen A."/>
            <person name="Clum A."/>
            <person name="Drula E."/>
            <person name="Henrissat B."/>
            <person name="Kohler A."/>
            <person name="Grigoriev I.V."/>
            <person name="Martin F.M."/>
            <person name="Hacquard S."/>
        </authorList>
    </citation>
    <scope>NUCLEOTIDE SEQUENCE</scope>
    <source>
        <strain evidence="2">MPI-SDFR-AT-0120</strain>
    </source>
</reference>
<keyword evidence="3" id="KW-1185">Reference proteome</keyword>
<evidence type="ECO:0000313" key="3">
    <source>
        <dbReference type="Proteomes" id="UP000813461"/>
    </source>
</evidence>
<dbReference type="AlphaFoldDB" id="A0A8K0VSW4"/>
<dbReference type="Proteomes" id="UP000813461">
    <property type="component" value="Unassembled WGS sequence"/>
</dbReference>